<evidence type="ECO:0000256" key="1">
    <source>
        <dbReference type="SAM" id="MobiDB-lite"/>
    </source>
</evidence>
<dbReference type="EMBL" id="MTYH01000206">
    <property type="protein sequence ID" value="PNP37055.1"/>
    <property type="molecule type" value="Genomic_DNA"/>
</dbReference>
<evidence type="ECO:0000313" key="3">
    <source>
        <dbReference type="Proteomes" id="UP000236546"/>
    </source>
</evidence>
<name>A0A2K0SUV0_9HYPO</name>
<comment type="caution">
    <text evidence="2">The sequence shown here is derived from an EMBL/GenBank/DDBJ whole genome shotgun (WGS) entry which is preliminary data.</text>
</comment>
<gene>
    <name evidence="2" type="ORF">TGAMA5MH_11050</name>
</gene>
<dbReference type="OrthoDB" id="4779521at2759"/>
<feature type="region of interest" description="Disordered" evidence="1">
    <location>
        <begin position="1"/>
        <end position="78"/>
    </location>
</feature>
<evidence type="ECO:0000313" key="2">
    <source>
        <dbReference type="EMBL" id="PNP37055.1"/>
    </source>
</evidence>
<dbReference type="AlphaFoldDB" id="A0A2K0SUV0"/>
<protein>
    <submittedName>
        <fullName evidence="2">Uncharacterized protein</fullName>
    </submittedName>
</protein>
<sequence length="177" mass="19743">MEDPAAGETRQVGPVSPAMLKRSMRSMKPSAKAMEMNRRDTRVPKDAEKRTTKRTRRASSTDTDSESTINVRSETAGGDSERALLGRVLEEFKDFREGFKDLKEQSIKQQELICKLEREIVNTKEQLKQVVTQLEATTRTTITSPSPAHGQASYADVARTPPDSLPSNIRTLSSGKY</sequence>
<feature type="compositionally biased region" description="Basic and acidic residues" evidence="1">
    <location>
        <begin position="35"/>
        <end position="50"/>
    </location>
</feature>
<reference evidence="2 3" key="1">
    <citation type="submission" date="2017-02" db="EMBL/GenBank/DDBJ databases">
        <title>Genomes of Trichoderma spp. with biocontrol activity.</title>
        <authorList>
            <person name="Gardiner D."/>
            <person name="Kazan K."/>
            <person name="Vos C."/>
            <person name="Harvey P."/>
        </authorList>
    </citation>
    <scope>NUCLEOTIDE SEQUENCE [LARGE SCALE GENOMIC DNA]</scope>
    <source>
        <strain evidence="2 3">A5MH</strain>
    </source>
</reference>
<dbReference type="Proteomes" id="UP000236546">
    <property type="component" value="Unassembled WGS sequence"/>
</dbReference>
<organism evidence="2 3">
    <name type="scientific">Trichoderma gamsii</name>
    <dbReference type="NCBI Taxonomy" id="398673"/>
    <lineage>
        <taxon>Eukaryota</taxon>
        <taxon>Fungi</taxon>
        <taxon>Dikarya</taxon>
        <taxon>Ascomycota</taxon>
        <taxon>Pezizomycotina</taxon>
        <taxon>Sordariomycetes</taxon>
        <taxon>Hypocreomycetidae</taxon>
        <taxon>Hypocreales</taxon>
        <taxon>Hypocreaceae</taxon>
        <taxon>Trichoderma</taxon>
    </lineage>
</organism>
<proteinExistence type="predicted"/>
<accession>A0A2K0SUV0</accession>
<feature type="compositionally biased region" description="Polar residues" evidence="1">
    <location>
        <begin position="165"/>
        <end position="177"/>
    </location>
</feature>
<feature type="region of interest" description="Disordered" evidence="1">
    <location>
        <begin position="141"/>
        <end position="177"/>
    </location>
</feature>
<feature type="compositionally biased region" description="Low complexity" evidence="1">
    <location>
        <begin position="58"/>
        <end position="68"/>
    </location>
</feature>